<gene>
    <name evidence="3" type="ORF">FMM72_11060</name>
</gene>
<evidence type="ECO:0000313" key="3">
    <source>
        <dbReference type="EMBL" id="NDO39772.1"/>
    </source>
</evidence>
<dbReference type="AlphaFoldDB" id="A0A845SZV3"/>
<feature type="compositionally biased region" description="Pro residues" evidence="1">
    <location>
        <begin position="62"/>
        <end position="79"/>
    </location>
</feature>
<feature type="region of interest" description="Disordered" evidence="1">
    <location>
        <begin position="41"/>
        <end position="157"/>
    </location>
</feature>
<name>A0A845SZV3_9FIRM</name>
<evidence type="ECO:0000256" key="1">
    <source>
        <dbReference type="SAM" id="MobiDB-lite"/>
    </source>
</evidence>
<dbReference type="EMBL" id="VIQT01000015">
    <property type="protein sequence ID" value="NDO39772.1"/>
    <property type="molecule type" value="Genomic_DNA"/>
</dbReference>
<accession>A0A845SZV3</accession>
<protein>
    <submittedName>
        <fullName evidence="3">Uncharacterized protein</fullName>
    </submittedName>
</protein>
<dbReference type="Proteomes" id="UP000462501">
    <property type="component" value="Unassembled WGS sequence"/>
</dbReference>
<feature type="signal peptide" evidence="2">
    <location>
        <begin position="1"/>
        <end position="28"/>
    </location>
</feature>
<dbReference type="RefSeq" id="WP_162221450.1">
    <property type="nucleotide sequence ID" value="NZ_JANJZM010000013.1"/>
</dbReference>
<evidence type="ECO:0000313" key="4">
    <source>
        <dbReference type="Proteomes" id="UP000462501"/>
    </source>
</evidence>
<feature type="compositionally biased region" description="Acidic residues" evidence="1">
    <location>
        <begin position="92"/>
        <end position="103"/>
    </location>
</feature>
<feature type="chain" id="PRO_5032286502" evidence="2">
    <location>
        <begin position="29"/>
        <end position="241"/>
    </location>
</feature>
<organism evidence="3 4">
    <name type="scientific">Anaerotruncus colihominis</name>
    <dbReference type="NCBI Taxonomy" id="169435"/>
    <lineage>
        <taxon>Bacteria</taxon>
        <taxon>Bacillati</taxon>
        <taxon>Bacillota</taxon>
        <taxon>Clostridia</taxon>
        <taxon>Eubacteriales</taxon>
        <taxon>Oscillospiraceae</taxon>
        <taxon>Anaerotruncus</taxon>
    </lineage>
</organism>
<sequence length="241" mass="25536">MRKKTKRVLCMALSVVMLLGVIPVQALAATVDAGGMIAPQQVSDSAAETPPEPGMTVEPETEPTPGPSADPDAAPPTEEPPAEGTGPGTEPPQEEESPEEEPSSDPTIGEPDEEKPSEEPKDDGPIHWLQQYQQAALEASRSPMPRSRSNKAATGSPSYSMIEWSGGNLEFANGAFLGSPMPKIYLDGEIAFCAEWNGQHPSGDYVQSGEGNDPAIKQILANYDNSGKSKADYCSHQAIPH</sequence>
<evidence type="ECO:0000256" key="2">
    <source>
        <dbReference type="SAM" id="SignalP"/>
    </source>
</evidence>
<keyword evidence="2" id="KW-0732">Signal</keyword>
<proteinExistence type="predicted"/>
<reference evidence="3 4" key="1">
    <citation type="submission" date="2019-06" db="EMBL/GenBank/DDBJ databases">
        <title>Draft genome sequences of 15 bacterial species constituting the stable defined intestinal microbiota of the GM15 gnotobiotic mouse model.</title>
        <authorList>
            <person name="Elie C."/>
            <person name="Mathieu A."/>
            <person name="Saliou A."/>
            <person name="Darnaud M."/>
            <person name="Leulier F."/>
            <person name="Tamellini A."/>
        </authorList>
    </citation>
    <scope>NUCLEOTIDE SEQUENCE [LARGE SCALE GENOMIC DNA]</scope>
    <source>
        <strain evidence="3 4">JM4-15</strain>
    </source>
</reference>
<comment type="caution">
    <text evidence="3">The sequence shown here is derived from an EMBL/GenBank/DDBJ whole genome shotgun (WGS) entry which is preliminary data.</text>
</comment>